<dbReference type="InterPro" id="IPR001296">
    <property type="entry name" value="Glyco_trans_1"/>
</dbReference>
<keyword evidence="3" id="KW-0808">Transferase</keyword>
<dbReference type="PANTHER" id="PTHR12526">
    <property type="entry name" value="GLYCOSYLTRANSFERASE"/>
    <property type="match status" value="1"/>
</dbReference>
<dbReference type="EC" id="2.4.-.-" evidence="3"/>
<name>A0A518CQC1_9PLAN</name>
<sequence length="402" mass="44779">MARIGMTLANPNYTGACKMARLYGQAFLAAGHDVVLLHGPEITSENHDQTFIDALREDGFETELIPEMNKLIGPAVIKNTVEQARKYTLDCLIGFQQRDIPVALKASKELNLPALTSFQNQHTFHGRWPLPKLKESIFARLVRKELTLGICTSPAVQEEVVQRFKVLRKKTCVVYNGVEVLNFPEVSPEACQLVRDEFGIASDELMLINVGRIDPQKGLETLAQAVVQFKKSHPDQKFKLIQVGDVIAGPNQQNILKYREKLVDYVKSHGLADCFIMAGWRNDCPTLLKAADIYVHSAIWEGWSLAVVEAMGARLPSIQTDCCGVPEHYEQGKHGFIVPKGDASALSNAMAQMIEFSAEKRSEIGEAGFQFAAEYFEIQKTSQRFVQLVEENLKTSPASKIS</sequence>
<proteinExistence type="predicted"/>
<dbReference type="AlphaFoldDB" id="A0A518CQC1"/>
<evidence type="ECO:0000259" key="2">
    <source>
        <dbReference type="Pfam" id="PF13439"/>
    </source>
</evidence>
<keyword evidence="3" id="KW-0167">Capsid protein</keyword>
<accession>A0A518CQC1</accession>
<dbReference type="KEGG" id="plon:Pla110_31540"/>
<keyword evidence="3" id="KW-0946">Virion</keyword>
<dbReference type="InterPro" id="IPR028098">
    <property type="entry name" value="Glyco_trans_4-like_N"/>
</dbReference>
<protein>
    <submittedName>
        <fullName evidence="3">Spore coat protein SA</fullName>
        <ecNumber evidence="3">2.4.-.-</ecNumber>
    </submittedName>
</protein>
<keyword evidence="4" id="KW-1185">Reference proteome</keyword>
<dbReference type="GO" id="GO:0016757">
    <property type="term" value="F:glycosyltransferase activity"/>
    <property type="evidence" value="ECO:0007669"/>
    <property type="project" value="UniProtKB-KW"/>
</dbReference>
<evidence type="ECO:0000259" key="1">
    <source>
        <dbReference type="Pfam" id="PF00534"/>
    </source>
</evidence>
<dbReference type="SUPFAM" id="SSF53756">
    <property type="entry name" value="UDP-Glycosyltransferase/glycogen phosphorylase"/>
    <property type="match status" value="1"/>
</dbReference>
<feature type="domain" description="Glycosyltransferase subfamily 4-like N-terminal" evidence="2">
    <location>
        <begin position="23"/>
        <end position="179"/>
    </location>
</feature>
<keyword evidence="3" id="KW-0328">Glycosyltransferase</keyword>
<gene>
    <name evidence="3" type="primary">cotSA_2</name>
    <name evidence="3" type="ORF">Pla110_31540</name>
</gene>
<dbReference type="OrthoDB" id="9804196at2"/>
<evidence type="ECO:0000313" key="4">
    <source>
        <dbReference type="Proteomes" id="UP000317178"/>
    </source>
</evidence>
<organism evidence="3 4">
    <name type="scientific">Polystyrenella longa</name>
    <dbReference type="NCBI Taxonomy" id="2528007"/>
    <lineage>
        <taxon>Bacteria</taxon>
        <taxon>Pseudomonadati</taxon>
        <taxon>Planctomycetota</taxon>
        <taxon>Planctomycetia</taxon>
        <taxon>Planctomycetales</taxon>
        <taxon>Planctomycetaceae</taxon>
        <taxon>Polystyrenella</taxon>
    </lineage>
</organism>
<reference evidence="3 4" key="1">
    <citation type="submission" date="2019-02" db="EMBL/GenBank/DDBJ databases">
        <title>Deep-cultivation of Planctomycetes and their phenomic and genomic characterization uncovers novel biology.</title>
        <authorList>
            <person name="Wiegand S."/>
            <person name="Jogler M."/>
            <person name="Boedeker C."/>
            <person name="Pinto D."/>
            <person name="Vollmers J."/>
            <person name="Rivas-Marin E."/>
            <person name="Kohn T."/>
            <person name="Peeters S.H."/>
            <person name="Heuer A."/>
            <person name="Rast P."/>
            <person name="Oberbeckmann S."/>
            <person name="Bunk B."/>
            <person name="Jeske O."/>
            <person name="Meyerdierks A."/>
            <person name="Storesund J.E."/>
            <person name="Kallscheuer N."/>
            <person name="Luecker S."/>
            <person name="Lage O.M."/>
            <person name="Pohl T."/>
            <person name="Merkel B.J."/>
            <person name="Hornburger P."/>
            <person name="Mueller R.-W."/>
            <person name="Bruemmer F."/>
            <person name="Labrenz M."/>
            <person name="Spormann A.M."/>
            <person name="Op den Camp H."/>
            <person name="Overmann J."/>
            <person name="Amann R."/>
            <person name="Jetten M.S.M."/>
            <person name="Mascher T."/>
            <person name="Medema M.H."/>
            <person name="Devos D.P."/>
            <person name="Kaster A.-K."/>
            <person name="Ovreas L."/>
            <person name="Rohde M."/>
            <person name="Galperin M.Y."/>
            <person name="Jogler C."/>
        </authorList>
    </citation>
    <scope>NUCLEOTIDE SEQUENCE [LARGE SCALE GENOMIC DNA]</scope>
    <source>
        <strain evidence="3 4">Pla110</strain>
    </source>
</reference>
<feature type="domain" description="Glycosyl transferase family 1" evidence="1">
    <location>
        <begin position="195"/>
        <end position="369"/>
    </location>
</feature>
<evidence type="ECO:0000313" key="3">
    <source>
        <dbReference type="EMBL" id="QDU81413.1"/>
    </source>
</evidence>
<dbReference type="CDD" id="cd03801">
    <property type="entry name" value="GT4_PimA-like"/>
    <property type="match status" value="1"/>
</dbReference>
<dbReference type="Proteomes" id="UP000317178">
    <property type="component" value="Chromosome"/>
</dbReference>
<dbReference type="Pfam" id="PF00534">
    <property type="entry name" value="Glycos_transf_1"/>
    <property type="match status" value="1"/>
</dbReference>
<dbReference type="Pfam" id="PF13439">
    <property type="entry name" value="Glyco_transf_4"/>
    <property type="match status" value="1"/>
</dbReference>
<dbReference type="RefSeq" id="WP_144996735.1">
    <property type="nucleotide sequence ID" value="NZ_CP036281.1"/>
</dbReference>
<dbReference type="EMBL" id="CP036281">
    <property type="protein sequence ID" value="QDU81413.1"/>
    <property type="molecule type" value="Genomic_DNA"/>
</dbReference>
<dbReference type="Gene3D" id="3.40.50.2000">
    <property type="entry name" value="Glycogen Phosphorylase B"/>
    <property type="match status" value="2"/>
</dbReference>